<dbReference type="EMBL" id="ML735799">
    <property type="protein sequence ID" value="KAE8413770.1"/>
    <property type="molecule type" value="Genomic_DNA"/>
</dbReference>
<evidence type="ECO:0000256" key="1">
    <source>
        <dbReference type="SAM" id="Phobius"/>
    </source>
</evidence>
<gene>
    <name evidence="2" type="ORF">BDV36DRAFT_24076</name>
</gene>
<organism evidence="2 3">
    <name type="scientific">Aspergillus pseudocaelatus</name>
    <dbReference type="NCBI Taxonomy" id="1825620"/>
    <lineage>
        <taxon>Eukaryota</taxon>
        <taxon>Fungi</taxon>
        <taxon>Dikarya</taxon>
        <taxon>Ascomycota</taxon>
        <taxon>Pezizomycotina</taxon>
        <taxon>Eurotiomycetes</taxon>
        <taxon>Eurotiomycetidae</taxon>
        <taxon>Eurotiales</taxon>
        <taxon>Aspergillaceae</taxon>
        <taxon>Aspergillus</taxon>
        <taxon>Aspergillus subgen. Circumdati</taxon>
    </lineage>
</organism>
<sequence length="81" mass="8943">MAETPVDALLKGNTGRNTRGLLRIIILVTIAAAAVSSRLFSVIRFESIIHECTFNNNQPILRQVAHNSGLRPIYNTVVSLR</sequence>
<keyword evidence="1" id="KW-0472">Membrane</keyword>
<name>A0ABQ6W9G4_9EURO</name>
<reference evidence="2 3" key="1">
    <citation type="submission" date="2019-04" db="EMBL/GenBank/DDBJ databases">
        <authorList>
            <consortium name="DOE Joint Genome Institute"/>
            <person name="Mondo S."/>
            <person name="Kjaerbolling I."/>
            <person name="Vesth T."/>
            <person name="Frisvad J.C."/>
            <person name="Nybo J.L."/>
            <person name="Theobald S."/>
            <person name="Kildgaard S."/>
            <person name="Isbrandt T."/>
            <person name="Kuo A."/>
            <person name="Sato A."/>
            <person name="Lyhne E.K."/>
            <person name="Kogle M.E."/>
            <person name="Wiebenga A."/>
            <person name="Kun R.S."/>
            <person name="Lubbers R.J."/>
            <person name="Makela M.R."/>
            <person name="Barry K."/>
            <person name="Chovatia M."/>
            <person name="Clum A."/>
            <person name="Daum C."/>
            <person name="Haridas S."/>
            <person name="He G."/>
            <person name="LaButti K."/>
            <person name="Lipzen A."/>
            <person name="Riley R."/>
            <person name="Salamov A."/>
            <person name="Simmons B.A."/>
            <person name="Magnuson J.K."/>
            <person name="Henrissat B."/>
            <person name="Mortensen U.H."/>
            <person name="Larsen T.O."/>
            <person name="Devries R.P."/>
            <person name="Grigoriev I.V."/>
            <person name="Machida M."/>
            <person name="Baker S.E."/>
            <person name="Andersen M.R."/>
            <person name="Cantor M.N."/>
            <person name="Hua S.X."/>
        </authorList>
    </citation>
    <scope>NUCLEOTIDE SEQUENCE [LARGE SCALE GENOMIC DNA]</scope>
    <source>
        <strain evidence="2 3">CBS 117616</strain>
    </source>
</reference>
<protein>
    <submittedName>
        <fullName evidence="2">Uncharacterized protein</fullName>
    </submittedName>
</protein>
<keyword evidence="1" id="KW-0812">Transmembrane</keyword>
<evidence type="ECO:0000313" key="3">
    <source>
        <dbReference type="Proteomes" id="UP000325395"/>
    </source>
</evidence>
<feature type="transmembrane region" description="Helical" evidence="1">
    <location>
        <begin position="20"/>
        <end position="40"/>
    </location>
</feature>
<proteinExistence type="predicted"/>
<keyword evidence="3" id="KW-1185">Reference proteome</keyword>
<accession>A0ABQ6W9G4</accession>
<dbReference type="Proteomes" id="UP000325395">
    <property type="component" value="Unassembled WGS sequence"/>
</dbReference>
<evidence type="ECO:0000313" key="2">
    <source>
        <dbReference type="EMBL" id="KAE8413770.1"/>
    </source>
</evidence>
<keyword evidence="1" id="KW-1133">Transmembrane helix</keyword>